<dbReference type="GO" id="GO:0016787">
    <property type="term" value="F:hydrolase activity"/>
    <property type="evidence" value="ECO:0007669"/>
    <property type="project" value="UniProtKB-KW"/>
</dbReference>
<evidence type="ECO:0000256" key="2">
    <source>
        <dbReference type="ARBA" id="ARBA00022695"/>
    </source>
</evidence>
<dbReference type="Pfam" id="PF17917">
    <property type="entry name" value="RT_RNaseH"/>
    <property type="match status" value="1"/>
</dbReference>
<keyword evidence="5" id="KW-0378">Hydrolase</keyword>
<comment type="caution">
    <text evidence="8">The sequence shown here is derived from an EMBL/GenBank/DDBJ whole genome shotgun (WGS) entry which is preliminary data.</text>
</comment>
<dbReference type="InterPro" id="IPR052055">
    <property type="entry name" value="Hepadnavirus_pol/RT"/>
</dbReference>
<proteinExistence type="predicted"/>
<dbReference type="EMBL" id="CACRXK020000642">
    <property type="protein sequence ID" value="CAB3983682.1"/>
    <property type="molecule type" value="Genomic_DNA"/>
</dbReference>
<feature type="domain" description="Reverse transcriptase RNase H-like" evidence="7">
    <location>
        <begin position="282"/>
        <end position="355"/>
    </location>
</feature>
<organism evidence="8 9">
    <name type="scientific">Paramuricea clavata</name>
    <name type="common">Red gorgonian</name>
    <name type="synonym">Violescent sea-whip</name>
    <dbReference type="NCBI Taxonomy" id="317549"/>
    <lineage>
        <taxon>Eukaryota</taxon>
        <taxon>Metazoa</taxon>
        <taxon>Cnidaria</taxon>
        <taxon>Anthozoa</taxon>
        <taxon>Octocorallia</taxon>
        <taxon>Malacalcyonacea</taxon>
        <taxon>Plexauridae</taxon>
        <taxon>Paramuricea</taxon>
    </lineage>
</organism>
<dbReference type="PANTHER" id="PTHR33050:SF7">
    <property type="entry name" value="RIBONUCLEASE H"/>
    <property type="match status" value="1"/>
</dbReference>
<name>A0A6S7G4E5_PARCT</name>
<evidence type="ECO:0000256" key="6">
    <source>
        <dbReference type="ARBA" id="ARBA00022918"/>
    </source>
</evidence>
<evidence type="ECO:0000256" key="4">
    <source>
        <dbReference type="ARBA" id="ARBA00022759"/>
    </source>
</evidence>
<keyword evidence="6" id="KW-0695">RNA-directed DNA polymerase</keyword>
<keyword evidence="4" id="KW-0255">Endonuclease</keyword>
<evidence type="ECO:0000313" key="8">
    <source>
        <dbReference type="EMBL" id="CAB3983682.1"/>
    </source>
</evidence>
<evidence type="ECO:0000256" key="5">
    <source>
        <dbReference type="ARBA" id="ARBA00022801"/>
    </source>
</evidence>
<reference evidence="8" key="1">
    <citation type="submission" date="2020-04" db="EMBL/GenBank/DDBJ databases">
        <authorList>
            <person name="Alioto T."/>
            <person name="Alioto T."/>
            <person name="Gomez Garrido J."/>
        </authorList>
    </citation>
    <scope>NUCLEOTIDE SEQUENCE</scope>
    <source>
        <strain evidence="8">A484AB</strain>
    </source>
</reference>
<keyword evidence="1" id="KW-0808">Transferase</keyword>
<dbReference type="PANTHER" id="PTHR33050">
    <property type="entry name" value="REVERSE TRANSCRIPTASE DOMAIN-CONTAINING PROTEIN"/>
    <property type="match status" value="1"/>
</dbReference>
<dbReference type="SUPFAM" id="SSF56672">
    <property type="entry name" value="DNA/RNA polymerases"/>
    <property type="match status" value="1"/>
</dbReference>
<dbReference type="InterPro" id="IPR041373">
    <property type="entry name" value="RT_RNaseH"/>
</dbReference>
<gene>
    <name evidence="8" type="ORF">PACLA_8A046881</name>
</gene>
<evidence type="ECO:0000256" key="3">
    <source>
        <dbReference type="ARBA" id="ARBA00022722"/>
    </source>
</evidence>
<dbReference type="CDD" id="cd09275">
    <property type="entry name" value="RNase_HI_RT_DIRS1"/>
    <property type="match status" value="1"/>
</dbReference>
<keyword evidence="3" id="KW-0540">Nuclease</keyword>
<dbReference type="Proteomes" id="UP001152795">
    <property type="component" value="Unassembled WGS sequence"/>
</dbReference>
<dbReference type="InterPro" id="IPR043502">
    <property type="entry name" value="DNA/RNA_pol_sf"/>
</dbReference>
<sequence>MQGWIPIQTKECPLHMAIITSPRSQVGNNNVPVQTRVESEKSDLSEDEMCVLQSNNRSAKLHDDFVSDTINELLEGDPISEVQCRQDLHVVSPLSVSVQPSGKKRLILDFRLVNKCLLQEVYLDDGLGIEETVEKVEYAAHHIRGDLFAAGFIVAEEKSVWDPTQILEWLGIKWNSKSGNISIADKRITKAAALLRNASEFPTKSARELAKIVGTIISMGPVLGRLTRIMTRHCQMTVAVGQDWDTKYALDNYCLSEINFWLQNLQFVNSKYCFNRIAHNKMVYSDASAYACGALVQGETQMVCYKMFTPEEVSCSSTHRELITILYSLEAFGEKLFNSRIKWFTDNQSTAKIVDVGSMKLTLHALAYKIFSYCLANNIDMSIQWIPQELNAQADFISKIKDCDDWQITSDFFF</sequence>
<dbReference type="GO" id="GO:0003964">
    <property type="term" value="F:RNA-directed DNA polymerase activity"/>
    <property type="evidence" value="ECO:0007669"/>
    <property type="project" value="UniProtKB-KW"/>
</dbReference>
<dbReference type="OrthoDB" id="5980752at2759"/>
<dbReference type="AlphaFoldDB" id="A0A6S7G4E5"/>
<protein>
    <recommendedName>
        <fullName evidence="7">Reverse transcriptase RNase H-like domain-containing protein</fullName>
    </recommendedName>
</protein>
<evidence type="ECO:0000313" key="9">
    <source>
        <dbReference type="Proteomes" id="UP001152795"/>
    </source>
</evidence>
<evidence type="ECO:0000256" key="1">
    <source>
        <dbReference type="ARBA" id="ARBA00022679"/>
    </source>
</evidence>
<dbReference type="GO" id="GO:0004519">
    <property type="term" value="F:endonuclease activity"/>
    <property type="evidence" value="ECO:0007669"/>
    <property type="project" value="UniProtKB-KW"/>
</dbReference>
<evidence type="ECO:0000259" key="7">
    <source>
        <dbReference type="Pfam" id="PF17917"/>
    </source>
</evidence>
<keyword evidence="9" id="KW-1185">Reference proteome</keyword>
<keyword evidence="2" id="KW-0548">Nucleotidyltransferase</keyword>
<accession>A0A6S7G4E5</accession>